<comment type="caution">
    <text evidence="9">The sequence shown here is derived from an EMBL/GenBank/DDBJ whole genome shotgun (WGS) entry which is preliminary data.</text>
</comment>
<comment type="similarity">
    <text evidence="2">Belongs to the ectoine synthase family.</text>
</comment>
<keyword evidence="5" id="KW-0456">Lyase</keyword>
<sequence>MMFSTLSKRASATVARPLSRSLHATGTFSYLVRSLDDVRQQQRVISSNNGALETRRYLVRADECGFSVQHEVLKKGEPVRLEFRNHVYALLITRGSGRVRLLDVGESQGEYQEVTEGSLVALKAAEAVELEAQSDELHAVSVLNPPLFGSEERNKQTGVFPAVDPDGEELESYNHTDVNRMFSAPESLKGESADCQHPGGATSQLASSRDSQLAAAEFDL</sequence>
<evidence type="ECO:0000256" key="5">
    <source>
        <dbReference type="ARBA" id="ARBA00023239"/>
    </source>
</evidence>
<gene>
    <name evidence="9" type="ORF">BBP00_00000930</name>
</gene>
<reference evidence="9 10" key="1">
    <citation type="submission" date="2018-07" db="EMBL/GenBank/DDBJ databases">
        <title>Genome sequencing of oomycete isolates from Chile give support for New Zealand origin for Phytophthora kernoviae and make available the first Nothophytophthora sp. genome.</title>
        <authorList>
            <person name="Studholme D.J."/>
            <person name="Sanfuentes E."/>
            <person name="Panda P."/>
            <person name="Hill R."/>
            <person name="Sambles C."/>
            <person name="Grant M."/>
            <person name="Williams N.M."/>
            <person name="Mcdougal R.L."/>
        </authorList>
    </citation>
    <scope>NUCLEOTIDE SEQUENCE [LARGE SCALE GENOMIC DNA]</scope>
    <source>
        <strain evidence="9">Chile6</strain>
    </source>
</reference>
<dbReference type="GO" id="GO:0033990">
    <property type="term" value="F:ectoine synthase activity"/>
    <property type="evidence" value="ECO:0007669"/>
    <property type="project" value="UniProtKB-EC"/>
</dbReference>
<feature type="region of interest" description="Disordered" evidence="8">
    <location>
        <begin position="181"/>
        <end position="220"/>
    </location>
</feature>
<dbReference type="PANTHER" id="PTHR39289">
    <property type="match status" value="1"/>
</dbReference>
<name>A0A3F2S1R7_9STRA</name>
<evidence type="ECO:0000256" key="3">
    <source>
        <dbReference type="ARBA" id="ARBA00013192"/>
    </source>
</evidence>
<dbReference type="AlphaFoldDB" id="A0A3F2S1R7"/>
<evidence type="ECO:0000256" key="7">
    <source>
        <dbReference type="ARBA" id="ARBA00048714"/>
    </source>
</evidence>
<evidence type="ECO:0000256" key="8">
    <source>
        <dbReference type="SAM" id="MobiDB-lite"/>
    </source>
</evidence>
<evidence type="ECO:0000256" key="6">
    <source>
        <dbReference type="ARBA" id="ARBA00033271"/>
    </source>
</evidence>
<organism evidence="9 10">
    <name type="scientific">Phytophthora kernoviae</name>
    <dbReference type="NCBI Taxonomy" id="325452"/>
    <lineage>
        <taxon>Eukaryota</taxon>
        <taxon>Sar</taxon>
        <taxon>Stramenopiles</taxon>
        <taxon>Oomycota</taxon>
        <taxon>Peronosporomycetes</taxon>
        <taxon>Peronosporales</taxon>
        <taxon>Peronosporaceae</taxon>
        <taxon>Phytophthora</taxon>
    </lineage>
</organism>
<evidence type="ECO:0000256" key="2">
    <source>
        <dbReference type="ARBA" id="ARBA00009637"/>
    </source>
</evidence>
<dbReference type="Gene3D" id="2.60.120.10">
    <property type="entry name" value="Jelly Rolls"/>
    <property type="match status" value="1"/>
</dbReference>
<dbReference type="PANTHER" id="PTHR39289:SF1">
    <property type="entry name" value="L-ECTOINE SYNTHASE"/>
    <property type="match status" value="1"/>
</dbReference>
<dbReference type="Proteomes" id="UP000277300">
    <property type="component" value="Unassembled WGS sequence"/>
</dbReference>
<dbReference type="UniPathway" id="UPA00067">
    <property type="reaction ID" value="UER00123"/>
</dbReference>
<dbReference type="SUPFAM" id="SSF51182">
    <property type="entry name" value="RmlC-like cupins"/>
    <property type="match status" value="1"/>
</dbReference>
<dbReference type="OrthoDB" id="10266423at2759"/>
<evidence type="ECO:0000313" key="10">
    <source>
        <dbReference type="Proteomes" id="UP000277300"/>
    </source>
</evidence>
<feature type="compositionally biased region" description="Polar residues" evidence="8">
    <location>
        <begin position="201"/>
        <end position="211"/>
    </location>
</feature>
<proteinExistence type="inferred from homology"/>
<accession>A0A3F2S1R7</accession>
<dbReference type="GO" id="GO:0019491">
    <property type="term" value="P:ectoine biosynthetic process"/>
    <property type="evidence" value="ECO:0007669"/>
    <property type="project" value="UniProtKB-UniPathway"/>
</dbReference>
<evidence type="ECO:0000256" key="1">
    <source>
        <dbReference type="ARBA" id="ARBA00005181"/>
    </source>
</evidence>
<protein>
    <recommendedName>
        <fullName evidence="4">L-ectoine synthase</fullName>
        <ecNumber evidence="3">4.2.1.108</ecNumber>
    </recommendedName>
    <alternativeName>
        <fullName evidence="6">N-acetyldiaminobutyrate dehydratase</fullName>
    </alternativeName>
</protein>
<dbReference type="EC" id="4.2.1.108" evidence="3"/>
<dbReference type="Pfam" id="PF06339">
    <property type="entry name" value="Ectoine_synth"/>
    <property type="match status" value="1"/>
</dbReference>
<evidence type="ECO:0000313" key="9">
    <source>
        <dbReference type="EMBL" id="RLN68562.1"/>
    </source>
</evidence>
<dbReference type="EMBL" id="MBDO02000012">
    <property type="protein sequence ID" value="RLN68562.1"/>
    <property type="molecule type" value="Genomic_DNA"/>
</dbReference>
<evidence type="ECO:0000256" key="4">
    <source>
        <dbReference type="ARBA" id="ARBA00019707"/>
    </source>
</evidence>
<dbReference type="InterPro" id="IPR010462">
    <property type="entry name" value="Ectoine_synth"/>
</dbReference>
<comment type="pathway">
    <text evidence="1">Amine and polyamine biosynthesis; ectoine biosynthesis; L-ectoine from L-aspartate 4-semialdehyde: step 3/3.</text>
</comment>
<comment type="catalytic activity">
    <reaction evidence="7">
        <text>(2S)-4-acetamido-2-aminobutanoate = L-ectoine + H2O</text>
        <dbReference type="Rhea" id="RHEA:17281"/>
        <dbReference type="ChEBI" id="CHEBI:15377"/>
        <dbReference type="ChEBI" id="CHEBI:58515"/>
        <dbReference type="ChEBI" id="CHEBI:58929"/>
        <dbReference type="EC" id="4.2.1.108"/>
    </reaction>
</comment>
<dbReference type="InterPro" id="IPR011051">
    <property type="entry name" value="RmlC_Cupin_sf"/>
</dbReference>
<dbReference type="InterPro" id="IPR014710">
    <property type="entry name" value="RmlC-like_jellyroll"/>
</dbReference>